<dbReference type="Proteomes" id="UP001432322">
    <property type="component" value="Unassembled WGS sequence"/>
</dbReference>
<evidence type="ECO:0000256" key="1">
    <source>
        <dbReference type="SAM" id="Phobius"/>
    </source>
</evidence>
<comment type="caution">
    <text evidence="2">The sequence shown here is derived from an EMBL/GenBank/DDBJ whole genome shotgun (WGS) entry which is preliminary data.</text>
</comment>
<keyword evidence="3" id="KW-1185">Reference proteome</keyword>
<organism evidence="2 3">
    <name type="scientific">Pristionchus fissidentatus</name>
    <dbReference type="NCBI Taxonomy" id="1538716"/>
    <lineage>
        <taxon>Eukaryota</taxon>
        <taxon>Metazoa</taxon>
        <taxon>Ecdysozoa</taxon>
        <taxon>Nematoda</taxon>
        <taxon>Chromadorea</taxon>
        <taxon>Rhabditida</taxon>
        <taxon>Rhabditina</taxon>
        <taxon>Diplogasteromorpha</taxon>
        <taxon>Diplogasteroidea</taxon>
        <taxon>Neodiplogasteridae</taxon>
        <taxon>Pristionchus</taxon>
    </lineage>
</organism>
<accession>A0AAV5UYD9</accession>
<feature type="non-terminal residue" evidence="2">
    <location>
        <position position="1"/>
    </location>
</feature>
<name>A0AAV5UYD9_9BILA</name>
<keyword evidence="1" id="KW-0472">Membrane</keyword>
<dbReference type="PANTHER" id="PTHR47520">
    <property type="entry name" value="CX DOMAIN-CONTAINING PROTEIN-RELATED"/>
    <property type="match status" value="1"/>
</dbReference>
<reference evidence="2" key="1">
    <citation type="submission" date="2023-10" db="EMBL/GenBank/DDBJ databases">
        <title>Genome assembly of Pristionchus species.</title>
        <authorList>
            <person name="Yoshida K."/>
            <person name="Sommer R.J."/>
        </authorList>
    </citation>
    <scope>NUCLEOTIDE SEQUENCE</scope>
    <source>
        <strain evidence="2">RS5133</strain>
    </source>
</reference>
<evidence type="ECO:0000313" key="3">
    <source>
        <dbReference type="Proteomes" id="UP001432322"/>
    </source>
</evidence>
<dbReference type="PANTHER" id="PTHR47520:SF13">
    <property type="entry name" value="PROTEIN CBG10012"/>
    <property type="match status" value="1"/>
</dbReference>
<evidence type="ECO:0008006" key="4">
    <source>
        <dbReference type="Google" id="ProtNLM"/>
    </source>
</evidence>
<keyword evidence="1" id="KW-0812">Transmembrane</keyword>
<gene>
    <name evidence="2" type="ORF">PFISCL1PPCAC_2485</name>
</gene>
<proteinExistence type="predicted"/>
<dbReference type="AlphaFoldDB" id="A0AAV5UYD9"/>
<dbReference type="EMBL" id="BTSY01000001">
    <property type="protein sequence ID" value="GMT11188.1"/>
    <property type="molecule type" value="Genomic_DNA"/>
</dbReference>
<protein>
    <recommendedName>
        <fullName evidence="4">CX domain-containing protein</fullName>
    </recommendedName>
</protein>
<evidence type="ECO:0000313" key="2">
    <source>
        <dbReference type="EMBL" id="GMT11188.1"/>
    </source>
</evidence>
<feature type="transmembrane region" description="Helical" evidence="1">
    <location>
        <begin position="104"/>
        <end position="131"/>
    </location>
</feature>
<feature type="non-terminal residue" evidence="2">
    <location>
        <position position="171"/>
    </location>
</feature>
<sequence length="171" mass="19218">KIPLTVKDRTRPVSIDNSPLYFFWGNLSLPSKTTEGCNFTTSNDNKYASLCNVKEMERCAANISDLPHFTPFKFLSVGGNSITKFAWLCPVGQVCCVWECCDSFPWMTILIVILSIIGISLICCGVCAIYYRCTVDAERREVTANLERIDKTHGYSERSPLNGNLYNESSF</sequence>
<keyword evidence="1" id="KW-1133">Transmembrane helix</keyword>